<evidence type="ECO:0000313" key="2">
    <source>
        <dbReference type="Proteomes" id="UP000184063"/>
    </source>
</evidence>
<protein>
    <submittedName>
        <fullName evidence="1">Uncharacterized protein</fullName>
    </submittedName>
</protein>
<gene>
    <name evidence="1" type="ORF">ASPFODRAFT_54337</name>
</gene>
<reference evidence="2" key="1">
    <citation type="journal article" date="2017" name="Genome Biol.">
        <title>Comparative genomics reveals high biological diversity and specific adaptations in the industrially and medically important fungal genus Aspergillus.</title>
        <authorList>
            <person name="de Vries R.P."/>
            <person name="Riley R."/>
            <person name="Wiebenga A."/>
            <person name="Aguilar-Osorio G."/>
            <person name="Amillis S."/>
            <person name="Uchima C.A."/>
            <person name="Anderluh G."/>
            <person name="Asadollahi M."/>
            <person name="Askin M."/>
            <person name="Barry K."/>
            <person name="Battaglia E."/>
            <person name="Bayram O."/>
            <person name="Benocci T."/>
            <person name="Braus-Stromeyer S.A."/>
            <person name="Caldana C."/>
            <person name="Canovas D."/>
            <person name="Cerqueira G.C."/>
            <person name="Chen F."/>
            <person name="Chen W."/>
            <person name="Choi C."/>
            <person name="Clum A."/>
            <person name="Dos Santos R.A."/>
            <person name="Damasio A.R."/>
            <person name="Diallinas G."/>
            <person name="Emri T."/>
            <person name="Fekete E."/>
            <person name="Flipphi M."/>
            <person name="Freyberg S."/>
            <person name="Gallo A."/>
            <person name="Gournas C."/>
            <person name="Habgood R."/>
            <person name="Hainaut M."/>
            <person name="Harispe M.L."/>
            <person name="Henrissat B."/>
            <person name="Hilden K.S."/>
            <person name="Hope R."/>
            <person name="Hossain A."/>
            <person name="Karabika E."/>
            <person name="Karaffa L."/>
            <person name="Karanyi Z."/>
            <person name="Krasevec N."/>
            <person name="Kuo A."/>
            <person name="Kusch H."/>
            <person name="LaButti K."/>
            <person name="Lagendijk E.L."/>
            <person name="Lapidus A."/>
            <person name="Levasseur A."/>
            <person name="Lindquist E."/>
            <person name="Lipzen A."/>
            <person name="Logrieco A.F."/>
            <person name="MacCabe A."/>
            <person name="Maekelae M.R."/>
            <person name="Malavazi I."/>
            <person name="Melin P."/>
            <person name="Meyer V."/>
            <person name="Mielnichuk N."/>
            <person name="Miskei M."/>
            <person name="Molnar A.P."/>
            <person name="Mule G."/>
            <person name="Ngan C.Y."/>
            <person name="Orejas M."/>
            <person name="Orosz E."/>
            <person name="Ouedraogo J.P."/>
            <person name="Overkamp K.M."/>
            <person name="Park H.-S."/>
            <person name="Perrone G."/>
            <person name="Piumi F."/>
            <person name="Punt P.J."/>
            <person name="Ram A.F."/>
            <person name="Ramon A."/>
            <person name="Rauscher S."/>
            <person name="Record E."/>
            <person name="Riano-Pachon D.M."/>
            <person name="Robert V."/>
            <person name="Roehrig J."/>
            <person name="Ruller R."/>
            <person name="Salamov A."/>
            <person name="Salih N.S."/>
            <person name="Samson R.A."/>
            <person name="Sandor E."/>
            <person name="Sanguinetti M."/>
            <person name="Schuetze T."/>
            <person name="Sepcic K."/>
            <person name="Shelest E."/>
            <person name="Sherlock G."/>
            <person name="Sophianopoulou V."/>
            <person name="Squina F.M."/>
            <person name="Sun H."/>
            <person name="Susca A."/>
            <person name="Todd R.B."/>
            <person name="Tsang A."/>
            <person name="Unkles S.E."/>
            <person name="van de Wiele N."/>
            <person name="van Rossen-Uffink D."/>
            <person name="Oliveira J.V."/>
            <person name="Vesth T.C."/>
            <person name="Visser J."/>
            <person name="Yu J.-H."/>
            <person name="Zhou M."/>
            <person name="Andersen M.R."/>
            <person name="Archer D.B."/>
            <person name="Baker S.E."/>
            <person name="Benoit I."/>
            <person name="Brakhage A.A."/>
            <person name="Braus G.H."/>
            <person name="Fischer R."/>
            <person name="Frisvad J.C."/>
            <person name="Goldman G.H."/>
            <person name="Houbraken J."/>
            <person name="Oakley B."/>
            <person name="Pocsi I."/>
            <person name="Scazzocchio C."/>
            <person name="Seiboth B."/>
            <person name="vanKuyk P.A."/>
            <person name="Wortman J."/>
            <person name="Dyer P.S."/>
            <person name="Grigoriev I.V."/>
        </authorList>
    </citation>
    <scope>NUCLEOTIDE SEQUENCE [LARGE SCALE GENOMIC DNA]</scope>
    <source>
        <strain evidence="2">CBS 106.47</strain>
    </source>
</reference>
<name>A0A1M3SZK7_ASPLC</name>
<organism evidence="1 2">
    <name type="scientific">Aspergillus luchuensis (strain CBS 106.47)</name>
    <dbReference type="NCBI Taxonomy" id="1137211"/>
    <lineage>
        <taxon>Eukaryota</taxon>
        <taxon>Fungi</taxon>
        <taxon>Dikarya</taxon>
        <taxon>Ascomycota</taxon>
        <taxon>Pezizomycotina</taxon>
        <taxon>Eurotiomycetes</taxon>
        <taxon>Eurotiomycetidae</taxon>
        <taxon>Eurotiales</taxon>
        <taxon>Aspergillaceae</taxon>
        <taxon>Aspergillus</taxon>
        <taxon>Aspergillus subgen. Circumdati</taxon>
    </lineage>
</organism>
<dbReference type="Proteomes" id="UP000184063">
    <property type="component" value="Unassembled WGS sequence"/>
</dbReference>
<accession>A0A1M3SZK7</accession>
<evidence type="ECO:0000313" key="1">
    <source>
        <dbReference type="EMBL" id="OJZ79916.1"/>
    </source>
</evidence>
<proteinExistence type="predicted"/>
<dbReference type="VEuPathDB" id="FungiDB:ASPFODRAFT_54337"/>
<dbReference type="AlphaFoldDB" id="A0A1M3SZK7"/>
<sequence length="116" mass="13248">MKAMISLGCRVSYQVSGVTPSSGSKEVALTLFGPPKFLASKRFKEILDILAKRGLFLQRPVRHDIKIPYENPQWLKLDMNEGTSFILGGKWYCRKVMNDPRYHSEPSCENERAVFP</sequence>
<dbReference type="EMBL" id="KV878266">
    <property type="protein sequence ID" value="OJZ79916.1"/>
    <property type="molecule type" value="Genomic_DNA"/>
</dbReference>